<accession>A0AAV8UPD8</accession>
<dbReference type="InterPro" id="IPR019734">
    <property type="entry name" value="TPR_rpt"/>
</dbReference>
<evidence type="ECO:0000256" key="2">
    <source>
        <dbReference type="SAM" id="MobiDB-lite"/>
    </source>
</evidence>
<dbReference type="InterPro" id="IPR011990">
    <property type="entry name" value="TPR-like_helical_dom_sf"/>
</dbReference>
<dbReference type="SUPFAM" id="SSF48452">
    <property type="entry name" value="TPR-like"/>
    <property type="match status" value="3"/>
</dbReference>
<dbReference type="SUPFAM" id="SSF52047">
    <property type="entry name" value="RNI-like"/>
    <property type="match status" value="1"/>
</dbReference>
<comment type="caution">
    <text evidence="3">The sequence shown here is derived from an EMBL/GenBank/DDBJ whole genome shotgun (WGS) entry which is preliminary data.</text>
</comment>
<dbReference type="Gene3D" id="3.80.10.10">
    <property type="entry name" value="Ribonuclease Inhibitor"/>
    <property type="match status" value="1"/>
</dbReference>
<evidence type="ECO:0000256" key="1">
    <source>
        <dbReference type="PROSITE-ProRule" id="PRU00339"/>
    </source>
</evidence>
<dbReference type="PANTHER" id="PTHR10098:SF108">
    <property type="entry name" value="TETRATRICOPEPTIDE REPEAT PROTEIN 28"/>
    <property type="match status" value="1"/>
</dbReference>
<protein>
    <submittedName>
        <fullName evidence="3">Uncharacterized protein</fullName>
    </submittedName>
</protein>
<dbReference type="PROSITE" id="PS50005">
    <property type="entry name" value="TPR"/>
    <property type="match status" value="1"/>
</dbReference>
<proteinExistence type="predicted"/>
<evidence type="ECO:0000313" key="4">
    <source>
        <dbReference type="Proteomes" id="UP001157974"/>
    </source>
</evidence>
<name>A0AAV8UPD8_9RHOD</name>
<dbReference type="EMBL" id="JAMWBK010000007">
    <property type="protein sequence ID" value="KAJ8903167.1"/>
    <property type="molecule type" value="Genomic_DNA"/>
</dbReference>
<organism evidence="3 4">
    <name type="scientific">Rhodosorus marinus</name>
    <dbReference type="NCBI Taxonomy" id="101924"/>
    <lineage>
        <taxon>Eukaryota</taxon>
        <taxon>Rhodophyta</taxon>
        <taxon>Stylonematophyceae</taxon>
        <taxon>Stylonematales</taxon>
        <taxon>Stylonemataceae</taxon>
        <taxon>Rhodosorus</taxon>
    </lineage>
</organism>
<dbReference type="PANTHER" id="PTHR10098">
    <property type="entry name" value="RAPSYN-RELATED"/>
    <property type="match status" value="1"/>
</dbReference>
<reference evidence="3 4" key="1">
    <citation type="journal article" date="2023" name="Nat. Commun.">
        <title>Origin of minicircular mitochondrial genomes in red algae.</title>
        <authorList>
            <person name="Lee Y."/>
            <person name="Cho C.H."/>
            <person name="Lee Y.M."/>
            <person name="Park S.I."/>
            <person name="Yang J.H."/>
            <person name="West J.A."/>
            <person name="Bhattacharya D."/>
            <person name="Yoon H.S."/>
        </authorList>
    </citation>
    <scope>NUCLEOTIDE SEQUENCE [LARGE SCALE GENOMIC DNA]</scope>
    <source>
        <strain evidence="3 4">CCMP1338</strain>
        <tissue evidence="3">Whole cell</tissue>
    </source>
</reference>
<evidence type="ECO:0000313" key="3">
    <source>
        <dbReference type="EMBL" id="KAJ8903167.1"/>
    </source>
</evidence>
<gene>
    <name evidence="3" type="ORF">NDN08_004277</name>
</gene>
<keyword evidence="4" id="KW-1185">Reference proteome</keyword>
<dbReference type="SMART" id="SM00028">
    <property type="entry name" value="TPR"/>
    <property type="match status" value="5"/>
</dbReference>
<feature type="compositionally biased region" description="Low complexity" evidence="2">
    <location>
        <begin position="597"/>
        <end position="624"/>
    </location>
</feature>
<dbReference type="AlphaFoldDB" id="A0AAV8UPD8"/>
<feature type="repeat" description="TPR" evidence="1">
    <location>
        <begin position="401"/>
        <end position="434"/>
    </location>
</feature>
<dbReference type="Proteomes" id="UP001157974">
    <property type="component" value="Unassembled WGS sequence"/>
</dbReference>
<dbReference type="InterPro" id="IPR032675">
    <property type="entry name" value="LRR_dom_sf"/>
</dbReference>
<keyword evidence="1" id="KW-0802">TPR repeat</keyword>
<feature type="region of interest" description="Disordered" evidence="2">
    <location>
        <begin position="474"/>
        <end position="630"/>
    </location>
</feature>
<sequence length="885" mass="99007">MAKDHRVKLDVWKRALREAKLDGNFVEMNKIYNNMGKYYDLLGEYEAALECHIEELKLSVQYGSNEDVAVACRRVGDMNKTLQNFPDAINAYFQQLETAEKHNLNREEQRAYAGLGDVYRVRGDKFTERESAEDAKESLELSERYLRKSIECAEKLARSDPERLEMIQNATLNLGLVKSSRGETRRAIELMADAMEIASKRQDSIAKYLVSYNMVIEYIHLDDYKRALEYAEKGLKLSKLNGDEANEAISCFQLGEINAKLRRYCVSAEHYRRYEETCAPEQKEEAHELCTVAAKRVATESRLRKILKKLENGEEVDSAEIRGQIARLYVELSDYESAAEHIRIRLGLIQETEDGGWDAYTETLDELVNALLEAGKTQAALPYAVEWVERMKRCESPDGAAEAFFVYGLVHEELREVEQALDAFKSSYELSVRASDLRLQRRALSKLTELQKSVVGGGPASEYQELLDRLPVAVESSSTSSGEDGEVISIPESINEVDAELSPPVVRKRRKAGSSVSPSEAQNVAPFQLAENDEDPWNPARNQSPPAGSDLSDNEEIKLHRQINVSRQRTLDNVYPELDSARPTGSKDWVTPSPTPTRRLSILQTSRSTSSSHSASGRSSSTTRKSPEVAHPRGLITDWIVDEEDPQTIVRKRLVARVLRDGYGEDGVLNAFGRGLDDEGVTELVESVGNHGGNLSVLDLSANRVVTARGLEALFQGGNRLVYLKRLDMTATNIGAEGFSAISDAISTSANLPHLRELLVGYNSLGNRPSQTAAALSRLLGGRRKYLSVNLQKNFLSPEFLNILVQFVSSMETSTKYPLVRHLSFLGNSDRHPLPLLGSREAVDSLLALVERLEGLEFVDARHCGLDSDMVPILEERYRSIIRLV</sequence>
<dbReference type="Gene3D" id="1.25.40.10">
    <property type="entry name" value="Tetratricopeptide repeat domain"/>
    <property type="match status" value="2"/>
</dbReference>